<dbReference type="OrthoDB" id="9767864at2"/>
<dbReference type="PANTHER" id="PTHR35861:SF2">
    <property type="entry name" value="FELS-2 PROPHAGE PROTEIN"/>
    <property type="match status" value="1"/>
</dbReference>
<name>A0A162RKV6_9BACL</name>
<proteinExistence type="predicted"/>
<reference evidence="1 2" key="1">
    <citation type="submission" date="2016-02" db="EMBL/GenBank/DDBJ databases">
        <title>Paenibacillus sp. LPB0068, isolated from Crassostrea gigas.</title>
        <authorList>
            <person name="Shin S.-K."/>
            <person name="Yi H."/>
        </authorList>
    </citation>
    <scope>NUCLEOTIDE SEQUENCE [LARGE SCALE GENOMIC DNA]</scope>
    <source>
        <strain evidence="1 2">LPB0068</strain>
    </source>
</reference>
<organism evidence="1 2">
    <name type="scientific">Paenibacillus crassostreae</name>
    <dbReference type="NCBI Taxonomy" id="1763538"/>
    <lineage>
        <taxon>Bacteria</taxon>
        <taxon>Bacillati</taxon>
        <taxon>Bacillota</taxon>
        <taxon>Bacilli</taxon>
        <taxon>Bacillales</taxon>
        <taxon>Paenibacillaceae</taxon>
        <taxon>Paenibacillus</taxon>
    </lineage>
</organism>
<evidence type="ECO:0000313" key="2">
    <source>
        <dbReference type="Proteomes" id="UP000077134"/>
    </source>
</evidence>
<accession>A0A162RKV6</accession>
<dbReference type="InterPro" id="IPR052042">
    <property type="entry name" value="Tail_sheath_structural"/>
</dbReference>
<protein>
    <recommendedName>
        <fullName evidence="3">Phage tail protein</fullName>
    </recommendedName>
</protein>
<keyword evidence="2" id="KW-1185">Reference proteome</keyword>
<dbReference type="AlphaFoldDB" id="A0A162RKV6"/>
<dbReference type="STRING" id="1763538.LPB68_04955"/>
<evidence type="ECO:0008006" key="3">
    <source>
        <dbReference type="Google" id="ProtNLM"/>
    </source>
</evidence>
<dbReference type="KEGG" id="pcx:LPB68_04955"/>
<sequence length="480" mass="51839">MSYKHGVYGSIEPSTDTLPPSGVGTLPVYIGTAPIQRLANPAGAVNVPLVLNNYDDAVAKIGYSDDWSTFTLSEAVYAHFKNRIQPIGPIIVINVMDPTVHSTVETEDVAIVNGVGYLTGQAVLSTIEIIGKVQGTDYKAEYLADGRVKLTALPTMTLVNPTPTTYNKMDITKVLPADVIGGNLDGVRSGISTIDLIYQTLNQIPTLLAAPGWSQTKEIKEALITKSQKINGHWDAVVLADLDVGATSTTIAEAITWKETNGYTDIPLKVGWPKVSMAGRTFWSSTIMGVRMQQTDFANDNVPFESPSNKRVDVTATVLGDGSVIAFDELQANELNTKGITTFNFRDGIWVLWGPHNANFAYGVETDPENMFDASIRMLRYLTNSFQRRYGADVDGPLNRSKVDTILNDSGVWLSGLIADGKLLAGAISFNETSNPTSSIVEGDFIFDILTTTTPVAKSLTFRICYTTAGITALFGGESE</sequence>
<gene>
    <name evidence="1" type="ORF">PNBC_15295</name>
</gene>
<comment type="caution">
    <text evidence="1">The sequence shown here is derived from an EMBL/GenBank/DDBJ whole genome shotgun (WGS) entry which is preliminary data.</text>
</comment>
<dbReference type="RefSeq" id="WP_068659624.1">
    <property type="nucleotide sequence ID" value="NZ_CP017770.1"/>
</dbReference>
<dbReference type="Proteomes" id="UP000077134">
    <property type="component" value="Unassembled WGS sequence"/>
</dbReference>
<dbReference type="PANTHER" id="PTHR35861">
    <property type="match status" value="1"/>
</dbReference>
<dbReference type="EMBL" id="LSFN01000032">
    <property type="protein sequence ID" value="OAB72797.1"/>
    <property type="molecule type" value="Genomic_DNA"/>
</dbReference>
<evidence type="ECO:0000313" key="1">
    <source>
        <dbReference type="EMBL" id="OAB72797.1"/>
    </source>
</evidence>